<evidence type="ECO:0000256" key="2">
    <source>
        <dbReference type="ARBA" id="ARBA00022741"/>
    </source>
</evidence>
<keyword evidence="7" id="KW-1185">Reference proteome</keyword>
<evidence type="ECO:0000313" key="7">
    <source>
        <dbReference type="Proteomes" id="UP000664521"/>
    </source>
</evidence>
<proteinExistence type="inferred from homology"/>
<evidence type="ECO:0000256" key="4">
    <source>
        <dbReference type="ARBA" id="ARBA00023134"/>
    </source>
</evidence>
<keyword evidence="4 5" id="KW-0342">GTP-binding</keyword>
<dbReference type="GO" id="GO:0005525">
    <property type="term" value="F:GTP binding"/>
    <property type="evidence" value="ECO:0007669"/>
    <property type="project" value="UniProtKB-KW"/>
</dbReference>
<evidence type="ECO:0000256" key="1">
    <source>
        <dbReference type="ARBA" id="ARBA00005290"/>
    </source>
</evidence>
<name>A0A8H3FPH2_9LECA</name>
<comment type="subunit">
    <text evidence="5">Binds to RNA polymerase II (RNAPII).</text>
</comment>
<organism evidence="6 7">
    <name type="scientific">Heterodermia speciosa</name>
    <dbReference type="NCBI Taxonomy" id="116794"/>
    <lineage>
        <taxon>Eukaryota</taxon>
        <taxon>Fungi</taxon>
        <taxon>Dikarya</taxon>
        <taxon>Ascomycota</taxon>
        <taxon>Pezizomycotina</taxon>
        <taxon>Lecanoromycetes</taxon>
        <taxon>OSLEUM clade</taxon>
        <taxon>Lecanoromycetidae</taxon>
        <taxon>Caliciales</taxon>
        <taxon>Physciaceae</taxon>
        <taxon>Heterodermia</taxon>
    </lineage>
</organism>
<comment type="caution">
    <text evidence="6">The sequence shown here is derived from an EMBL/GenBank/DDBJ whole genome shotgun (WGS) entry which is preliminary data.</text>
</comment>
<evidence type="ECO:0000256" key="5">
    <source>
        <dbReference type="RuleBase" id="RU365059"/>
    </source>
</evidence>
<dbReference type="InterPro" id="IPR027417">
    <property type="entry name" value="P-loop_NTPase"/>
</dbReference>
<sequence>MPFAQLALGPPGSGKSTYCNGMHQFLSAIGRKCSVVNLDPANDALPYPCPLDIRALVKLEDVMRVEELGPNGAVMWAMEELEANWSWFEERLVGLDGELPFGFLMDEEE</sequence>
<dbReference type="Pfam" id="PF03029">
    <property type="entry name" value="ATP_bind_1"/>
    <property type="match status" value="1"/>
</dbReference>
<dbReference type="AlphaFoldDB" id="A0A8H3FPH2"/>
<protein>
    <recommendedName>
        <fullName evidence="5">GPN-loop GTPase 2</fullName>
    </recommendedName>
</protein>
<keyword evidence="2 5" id="KW-0547">Nucleotide-binding</keyword>
<dbReference type="SUPFAM" id="SSF52540">
    <property type="entry name" value="P-loop containing nucleoside triphosphate hydrolases"/>
    <property type="match status" value="1"/>
</dbReference>
<accession>A0A8H3FPH2</accession>
<dbReference type="PANTHER" id="PTHR21231:SF3">
    <property type="entry name" value="GPN-LOOP GTPASE 2"/>
    <property type="match status" value="1"/>
</dbReference>
<dbReference type="PANTHER" id="PTHR21231">
    <property type="entry name" value="XPA-BINDING PROTEIN 1-RELATED"/>
    <property type="match status" value="1"/>
</dbReference>
<dbReference type="InterPro" id="IPR004130">
    <property type="entry name" value="Gpn"/>
</dbReference>
<gene>
    <name evidence="6" type="primary">QQT1</name>
    <name evidence="6" type="ORF">HETSPECPRED_006789</name>
</gene>
<reference evidence="6" key="1">
    <citation type="submission" date="2021-03" db="EMBL/GenBank/DDBJ databases">
        <authorList>
            <person name="Tagirdzhanova G."/>
        </authorList>
    </citation>
    <scope>NUCLEOTIDE SEQUENCE</scope>
</reference>
<dbReference type="OrthoDB" id="5839at2759"/>
<dbReference type="EMBL" id="CAJPDS010000047">
    <property type="protein sequence ID" value="CAF9928264.1"/>
    <property type="molecule type" value="Genomic_DNA"/>
</dbReference>
<evidence type="ECO:0000256" key="3">
    <source>
        <dbReference type="ARBA" id="ARBA00022801"/>
    </source>
</evidence>
<dbReference type="GO" id="GO:0005737">
    <property type="term" value="C:cytoplasm"/>
    <property type="evidence" value="ECO:0007669"/>
    <property type="project" value="TreeGrafter"/>
</dbReference>
<dbReference type="GO" id="GO:0003924">
    <property type="term" value="F:GTPase activity"/>
    <property type="evidence" value="ECO:0007669"/>
    <property type="project" value="TreeGrafter"/>
</dbReference>
<dbReference type="Gene3D" id="3.40.50.300">
    <property type="entry name" value="P-loop containing nucleotide triphosphate hydrolases"/>
    <property type="match status" value="1"/>
</dbReference>
<comment type="function">
    <text evidence="5">Small GTPase required for proper localization of RNA polymerase II and III (RNAPII and RNAPIII). May act at an RNAP assembly step prior to nuclear import.</text>
</comment>
<comment type="similarity">
    <text evidence="1 5">Belongs to the GPN-loop GTPase family.</text>
</comment>
<dbReference type="Proteomes" id="UP000664521">
    <property type="component" value="Unassembled WGS sequence"/>
</dbReference>
<keyword evidence="3 5" id="KW-0378">Hydrolase</keyword>
<evidence type="ECO:0000313" key="6">
    <source>
        <dbReference type="EMBL" id="CAF9928264.1"/>
    </source>
</evidence>